<organism evidence="2 3">
    <name type="scientific">Mesotoga infera</name>
    <dbReference type="NCBI Taxonomy" id="1236046"/>
    <lineage>
        <taxon>Bacteria</taxon>
        <taxon>Thermotogati</taxon>
        <taxon>Thermotogota</taxon>
        <taxon>Thermotogae</taxon>
        <taxon>Kosmotogales</taxon>
        <taxon>Kosmotogaceae</taxon>
        <taxon>Mesotoga</taxon>
    </lineage>
</organism>
<reference evidence="2 3" key="1">
    <citation type="submission" date="2017-01" db="EMBL/GenBank/DDBJ databases">
        <authorList>
            <person name="Erauso G."/>
        </authorList>
    </citation>
    <scope>NUCLEOTIDE SEQUENCE [LARGE SCALE GENOMIC DNA]</scope>
    <source>
        <strain evidence="2">MESINF1</strain>
    </source>
</reference>
<dbReference type="Pfam" id="PF02579">
    <property type="entry name" value="Nitro_FeMo-Co"/>
    <property type="match status" value="1"/>
</dbReference>
<sequence>MKIAIPVKEKSLDSFPDDRFARGRYFLIYDPDSEEQEFIDLSIEAAHGAGPVAVNFLAGKGVDTIIAFHLGQNALQAIEVAGIAFFEAREETARENIARVLSHRSKR</sequence>
<accession>A0A7Z7LCY9</accession>
<dbReference type="EMBL" id="LS974202">
    <property type="protein sequence ID" value="SSC11733.1"/>
    <property type="molecule type" value="Genomic_DNA"/>
</dbReference>
<protein>
    <recommendedName>
        <fullName evidence="1">Dinitrogenase iron-molybdenum cofactor biosynthesis domain-containing protein</fullName>
    </recommendedName>
</protein>
<dbReference type="PANTHER" id="PTHR42983:SF1">
    <property type="entry name" value="IRON-MOLYBDENUM PROTEIN"/>
    <property type="match status" value="1"/>
</dbReference>
<evidence type="ECO:0000313" key="3">
    <source>
        <dbReference type="Proteomes" id="UP000250796"/>
    </source>
</evidence>
<dbReference type="SUPFAM" id="SSF53146">
    <property type="entry name" value="Nitrogenase accessory factor-like"/>
    <property type="match status" value="1"/>
</dbReference>
<evidence type="ECO:0000313" key="2">
    <source>
        <dbReference type="EMBL" id="SSC11733.1"/>
    </source>
</evidence>
<dbReference type="Gene3D" id="3.30.420.130">
    <property type="entry name" value="Dinitrogenase iron-molybdenum cofactor biosynthesis domain"/>
    <property type="match status" value="1"/>
</dbReference>
<keyword evidence="3" id="KW-1185">Reference proteome</keyword>
<dbReference type="RefSeq" id="WP_169698177.1">
    <property type="nucleotide sequence ID" value="NZ_LS974202.1"/>
</dbReference>
<dbReference type="KEGG" id="minf:MESINF_0284"/>
<dbReference type="AlphaFoldDB" id="A0A7Z7LCY9"/>
<dbReference type="PANTHER" id="PTHR42983">
    <property type="entry name" value="DINITROGENASE IRON-MOLYBDENUM COFACTOR PROTEIN-RELATED"/>
    <property type="match status" value="1"/>
</dbReference>
<feature type="domain" description="Dinitrogenase iron-molybdenum cofactor biosynthesis" evidence="1">
    <location>
        <begin position="13"/>
        <end position="101"/>
    </location>
</feature>
<dbReference type="InterPro" id="IPR003731">
    <property type="entry name" value="Di-Nase_FeMo-co_biosynth"/>
</dbReference>
<name>A0A7Z7LCY9_9BACT</name>
<dbReference type="InterPro" id="IPR036105">
    <property type="entry name" value="DiNase_FeMo-co_biosyn_sf"/>
</dbReference>
<evidence type="ECO:0000259" key="1">
    <source>
        <dbReference type="Pfam" id="PF02579"/>
    </source>
</evidence>
<proteinExistence type="predicted"/>
<dbReference type="Proteomes" id="UP000250796">
    <property type="component" value="Chromosome MESINF"/>
</dbReference>
<gene>
    <name evidence="2" type="ORF">MESINF_0284</name>
</gene>